<reference evidence="1" key="2">
    <citation type="journal article" date="2015" name="Fish Shellfish Immunol.">
        <title>Early steps in the European eel (Anguilla anguilla)-Vibrio vulnificus interaction in the gills: Role of the RtxA13 toxin.</title>
        <authorList>
            <person name="Callol A."/>
            <person name="Pajuelo D."/>
            <person name="Ebbesson L."/>
            <person name="Teles M."/>
            <person name="MacKenzie S."/>
            <person name="Amaro C."/>
        </authorList>
    </citation>
    <scope>NUCLEOTIDE SEQUENCE</scope>
</reference>
<dbReference type="AlphaFoldDB" id="A0A0E9WNR4"/>
<sequence length="53" mass="5903">MFGSGLNLAEFSYLSVILPAQLRRQDKREQTGWANEMSTQCAHTAYGSCCSIM</sequence>
<organism evidence="1">
    <name type="scientific">Anguilla anguilla</name>
    <name type="common">European freshwater eel</name>
    <name type="synonym">Muraena anguilla</name>
    <dbReference type="NCBI Taxonomy" id="7936"/>
    <lineage>
        <taxon>Eukaryota</taxon>
        <taxon>Metazoa</taxon>
        <taxon>Chordata</taxon>
        <taxon>Craniata</taxon>
        <taxon>Vertebrata</taxon>
        <taxon>Euteleostomi</taxon>
        <taxon>Actinopterygii</taxon>
        <taxon>Neopterygii</taxon>
        <taxon>Teleostei</taxon>
        <taxon>Anguilliformes</taxon>
        <taxon>Anguillidae</taxon>
        <taxon>Anguilla</taxon>
    </lineage>
</organism>
<protein>
    <submittedName>
        <fullName evidence="1">Uncharacterized protein</fullName>
    </submittedName>
</protein>
<evidence type="ECO:0000313" key="1">
    <source>
        <dbReference type="EMBL" id="JAH91103.1"/>
    </source>
</evidence>
<dbReference type="EMBL" id="GBXM01017474">
    <property type="protein sequence ID" value="JAH91103.1"/>
    <property type="molecule type" value="Transcribed_RNA"/>
</dbReference>
<reference evidence="1" key="1">
    <citation type="submission" date="2014-11" db="EMBL/GenBank/DDBJ databases">
        <authorList>
            <person name="Amaro Gonzalez C."/>
        </authorList>
    </citation>
    <scope>NUCLEOTIDE SEQUENCE</scope>
</reference>
<name>A0A0E9WNR4_ANGAN</name>
<proteinExistence type="predicted"/>
<accession>A0A0E9WNR4</accession>